<evidence type="ECO:0000256" key="1">
    <source>
        <dbReference type="SAM" id="Phobius"/>
    </source>
</evidence>
<feature type="transmembrane region" description="Helical" evidence="1">
    <location>
        <begin position="138"/>
        <end position="156"/>
    </location>
</feature>
<dbReference type="EMBL" id="CBTY010000006">
    <property type="protein sequence ID" value="CDI04939.1"/>
    <property type="molecule type" value="Genomic_DNA"/>
</dbReference>
<gene>
    <name evidence="2" type="ORF">NITUZ_140014</name>
</gene>
<proteinExistence type="predicted"/>
<comment type="caution">
    <text evidence="2">The sequence shown here is derived from an EMBL/GenBank/DDBJ whole genome shotgun (WGS) entry which is preliminary data.</text>
</comment>
<feature type="transmembrane region" description="Helical" evidence="1">
    <location>
        <begin position="42"/>
        <end position="60"/>
    </location>
</feature>
<feature type="transmembrane region" description="Helical" evidence="1">
    <location>
        <begin position="72"/>
        <end position="91"/>
    </location>
</feature>
<keyword evidence="1" id="KW-0812">Transmembrane</keyword>
<dbReference type="STRING" id="1407055.NITUZ_140014"/>
<name>V6AQT3_9ARCH</name>
<sequence>MQQKIDNKTVRVIISFAILGAIAALLAQLIDFGSDEFDANVDHLLFAIGASAMGVIFFVMKRKNITKYAAESFEILFFIIVPLTSFIPILSDPNMHFAFFFPVYYGGVNAWLLASKHFIFDPLDTDEKRISWTGIKQLWGMLMFLSVLIFPLYFIWVQNN</sequence>
<keyword evidence="1" id="KW-1133">Transmembrane helix</keyword>
<dbReference type="AlphaFoldDB" id="V6AQT3"/>
<accession>V6AQT3</accession>
<dbReference type="Proteomes" id="UP000018159">
    <property type="component" value="Unassembled WGS sequence"/>
</dbReference>
<reference evidence="2 3" key="1">
    <citation type="journal article" date="2013" name="PLoS ONE">
        <title>Enrichment and Genome Sequence of the Group I.1a Ammonia-Oxidizing Archaeon ?Ca. Nitrosotenuis uzonensis? Representing a Clade Globally.</title>
        <authorList>
            <person name="Lebedeva E.V."/>
            <person name="Hatzenpichler R."/>
            <person name="Pelletier E."/>
            <person name="Schuster N."/>
            <person name="Hauzmayer S."/>
            <person name="Bulaev A."/>
            <person name="Grigor'eva N.V."/>
            <person name="Galushko A."/>
            <person name="Schmid M."/>
            <person name="Palatinszky M."/>
            <person name="Le Paslier D."/>
            <person name="Daims H."/>
            <person name="Wagner M."/>
        </authorList>
    </citation>
    <scope>NUCLEOTIDE SEQUENCE [LARGE SCALE GENOMIC DNA]</scope>
    <source>
        <strain evidence="2 3">N4</strain>
    </source>
</reference>
<keyword evidence="1" id="KW-0472">Membrane</keyword>
<feature type="transmembrane region" description="Helical" evidence="1">
    <location>
        <begin position="97"/>
        <end position="114"/>
    </location>
</feature>
<evidence type="ECO:0000313" key="2">
    <source>
        <dbReference type="EMBL" id="CDI04939.1"/>
    </source>
</evidence>
<protein>
    <submittedName>
        <fullName evidence="2">Uncharacterized protein</fullName>
    </submittedName>
</protein>
<evidence type="ECO:0000313" key="3">
    <source>
        <dbReference type="Proteomes" id="UP000018159"/>
    </source>
</evidence>
<keyword evidence="3" id="KW-1185">Reference proteome</keyword>
<dbReference type="RefSeq" id="WP_048194227.1">
    <property type="nucleotide sequence ID" value="NZ_CBTY010000006.1"/>
</dbReference>
<feature type="transmembrane region" description="Helical" evidence="1">
    <location>
        <begin position="12"/>
        <end position="30"/>
    </location>
</feature>
<organism evidence="2 3">
    <name type="scientific">Candidatus Nitrosotenuis uzonensis</name>
    <dbReference type="NCBI Taxonomy" id="1407055"/>
    <lineage>
        <taxon>Archaea</taxon>
        <taxon>Nitrososphaerota</taxon>
        <taxon>Candidatus Nitrosotenuis</taxon>
    </lineage>
</organism>